<dbReference type="InterPro" id="IPR025110">
    <property type="entry name" value="AMP-bd_C"/>
</dbReference>
<sequence>MPVSSRWNVEIPGGSLPRWTFGSSFDPLPDTPLFVDPEKPDTHVLSKSQFRLWSKRFAIGLIEAGLQPGDRVLLFSGNTLFTPVVFMGVLMAGGVFTGANPSFVARELAYQLKDSGASFLVSANSSMDIATEAAAEVGLPKDKVYSFDATALDSTPGKAPPGAKHWTDLLVSAEKAEKWDWYEAPDSKTATCCLNYSSGTTGVPKGVQISHYSYIANGIQVLHVAAMRDDYEDWVKRSRQLCFLPMYHAFGQTYFTTIFPKIGIPVYIMGGFDFVKMLEYVQKYRITSLTCVPPIVVALAKHPLARKYDLSSIESLGSGAAPLTREVAEEAEKLWPSGDVLITQGWGMTEVTCTCLTWHPGSKLKSIAVGELTPNCRGKIMRLDGSGEITTANESGEIWVTGPTLMQGYWNKPEATANTLHIDADGTRWLKTGDIAFIEKYEQGGLWHVIDRLKELIKVKGNQVAPAELEGVLLENKSVIDAAVVGVTINGEEVPRAYVVPNPAAKVSEQDIAQWMQNKVVRYKWLKGGVIYVPEIPKNPSGKILRKELRDRAAKEVGDKKSAL</sequence>
<dbReference type="PANTHER" id="PTHR24096">
    <property type="entry name" value="LONG-CHAIN-FATTY-ACID--COA LIGASE"/>
    <property type="match status" value="1"/>
</dbReference>
<dbReference type="GeneID" id="70134230"/>
<dbReference type="InterPro" id="IPR045851">
    <property type="entry name" value="AMP-bd_C_sf"/>
</dbReference>
<dbReference type="Pfam" id="PF00501">
    <property type="entry name" value="AMP-binding"/>
    <property type="match status" value="1"/>
</dbReference>
<reference evidence="4" key="1">
    <citation type="journal article" date="2021" name="Nat. Commun.">
        <title>Genetic determinants of endophytism in the Arabidopsis root mycobiome.</title>
        <authorList>
            <person name="Mesny F."/>
            <person name="Miyauchi S."/>
            <person name="Thiergart T."/>
            <person name="Pickel B."/>
            <person name="Atanasova L."/>
            <person name="Karlsson M."/>
            <person name="Huettel B."/>
            <person name="Barry K.W."/>
            <person name="Haridas S."/>
            <person name="Chen C."/>
            <person name="Bauer D."/>
            <person name="Andreopoulos W."/>
            <person name="Pangilinan J."/>
            <person name="LaButti K."/>
            <person name="Riley R."/>
            <person name="Lipzen A."/>
            <person name="Clum A."/>
            <person name="Drula E."/>
            <person name="Henrissat B."/>
            <person name="Kohler A."/>
            <person name="Grigoriev I.V."/>
            <person name="Martin F.M."/>
            <person name="Hacquard S."/>
        </authorList>
    </citation>
    <scope>NUCLEOTIDE SEQUENCE</scope>
    <source>
        <strain evidence="4">MPI-SDFR-AT-0073</strain>
    </source>
</reference>
<dbReference type="Gene3D" id="3.40.50.980">
    <property type="match status" value="2"/>
</dbReference>
<evidence type="ECO:0000313" key="4">
    <source>
        <dbReference type="EMBL" id="KAH6655457.1"/>
    </source>
</evidence>
<dbReference type="Gene3D" id="2.30.38.10">
    <property type="entry name" value="Luciferase, Domain 3"/>
    <property type="match status" value="1"/>
</dbReference>
<feature type="domain" description="AMP-binding enzyme C-terminal" evidence="3">
    <location>
        <begin position="468"/>
        <end position="543"/>
    </location>
</feature>
<dbReference type="PANTHER" id="PTHR24096:SF424">
    <property type="entry name" value="ACETYL-COA SYNTHETASE-LIKE PROTEIN-RELATED"/>
    <property type="match status" value="1"/>
</dbReference>
<dbReference type="InterPro" id="IPR020845">
    <property type="entry name" value="AMP-binding_CS"/>
</dbReference>
<dbReference type="AlphaFoldDB" id="A0A9P8UNI7"/>
<dbReference type="RefSeq" id="XP_045959722.1">
    <property type="nucleotide sequence ID" value="XM_046105339.1"/>
</dbReference>
<dbReference type="Gene3D" id="3.30.300.30">
    <property type="match status" value="1"/>
</dbReference>
<dbReference type="GO" id="GO:0016405">
    <property type="term" value="F:CoA-ligase activity"/>
    <property type="evidence" value="ECO:0007669"/>
    <property type="project" value="TreeGrafter"/>
</dbReference>
<dbReference type="FunFam" id="3.30.300.30:FF:000007">
    <property type="entry name" value="4-coumarate--CoA ligase 2"/>
    <property type="match status" value="1"/>
</dbReference>
<dbReference type="CDD" id="cd05911">
    <property type="entry name" value="Firefly_Luc_like"/>
    <property type="match status" value="1"/>
</dbReference>
<accession>A0A9P8UNI7</accession>
<feature type="domain" description="AMP-dependent synthetase/ligase" evidence="2">
    <location>
        <begin position="29"/>
        <end position="410"/>
    </location>
</feature>
<organism evidence="4 5">
    <name type="scientific">Truncatella angustata</name>
    <dbReference type="NCBI Taxonomy" id="152316"/>
    <lineage>
        <taxon>Eukaryota</taxon>
        <taxon>Fungi</taxon>
        <taxon>Dikarya</taxon>
        <taxon>Ascomycota</taxon>
        <taxon>Pezizomycotina</taxon>
        <taxon>Sordariomycetes</taxon>
        <taxon>Xylariomycetidae</taxon>
        <taxon>Amphisphaeriales</taxon>
        <taxon>Sporocadaceae</taxon>
        <taxon>Truncatella</taxon>
    </lineage>
</organism>
<evidence type="ECO:0000313" key="5">
    <source>
        <dbReference type="Proteomes" id="UP000758603"/>
    </source>
</evidence>
<comment type="caution">
    <text evidence="4">The sequence shown here is derived from an EMBL/GenBank/DDBJ whole genome shotgun (WGS) entry which is preliminary data.</text>
</comment>
<dbReference type="PROSITE" id="PS00455">
    <property type="entry name" value="AMP_BINDING"/>
    <property type="match status" value="1"/>
</dbReference>
<name>A0A9P8UNI7_9PEZI</name>
<evidence type="ECO:0000259" key="3">
    <source>
        <dbReference type="Pfam" id="PF13193"/>
    </source>
</evidence>
<dbReference type="InterPro" id="IPR000873">
    <property type="entry name" value="AMP-dep_synth/lig_dom"/>
</dbReference>
<evidence type="ECO:0000256" key="1">
    <source>
        <dbReference type="ARBA" id="ARBA00006432"/>
    </source>
</evidence>
<comment type="similarity">
    <text evidence="1">Belongs to the ATP-dependent AMP-binding enzyme family.</text>
</comment>
<dbReference type="Pfam" id="PF13193">
    <property type="entry name" value="AMP-binding_C"/>
    <property type="match status" value="1"/>
</dbReference>
<keyword evidence="5" id="KW-1185">Reference proteome</keyword>
<protein>
    <submittedName>
        <fullName evidence="4">AMP-binding enzyme</fullName>
    </submittedName>
</protein>
<dbReference type="Proteomes" id="UP000758603">
    <property type="component" value="Unassembled WGS sequence"/>
</dbReference>
<proteinExistence type="inferred from homology"/>
<dbReference type="OrthoDB" id="6509636at2759"/>
<gene>
    <name evidence="4" type="ORF">BKA67DRAFT_603010</name>
</gene>
<dbReference type="EMBL" id="JAGPXC010000003">
    <property type="protein sequence ID" value="KAH6655457.1"/>
    <property type="molecule type" value="Genomic_DNA"/>
</dbReference>
<dbReference type="SUPFAM" id="SSF56801">
    <property type="entry name" value="Acetyl-CoA synthetase-like"/>
    <property type="match status" value="1"/>
</dbReference>
<evidence type="ECO:0000259" key="2">
    <source>
        <dbReference type="Pfam" id="PF00501"/>
    </source>
</evidence>